<evidence type="ECO:0000313" key="1">
    <source>
        <dbReference type="EMBL" id="GAH75567.1"/>
    </source>
</evidence>
<protein>
    <submittedName>
        <fullName evidence="1">Uncharacterized protein</fullName>
    </submittedName>
</protein>
<sequence>MSTLVTGDSQVLFENLQKAFEKLAQRYEIVMTAKISNACPETEKE</sequence>
<dbReference type="AlphaFoldDB" id="X1I1J3"/>
<dbReference type="SUPFAM" id="SSF89957">
    <property type="entry name" value="MTH1187/YkoF-like"/>
    <property type="match status" value="1"/>
</dbReference>
<reference evidence="1" key="1">
    <citation type="journal article" date="2014" name="Front. Microbiol.">
        <title>High frequency of phylogenetically diverse reductive dehalogenase-homologous genes in deep subseafloor sedimentary metagenomes.</title>
        <authorList>
            <person name="Kawai M."/>
            <person name="Futagami T."/>
            <person name="Toyoda A."/>
            <person name="Takaki Y."/>
            <person name="Nishi S."/>
            <person name="Hori S."/>
            <person name="Arai W."/>
            <person name="Tsubouchi T."/>
            <person name="Morono Y."/>
            <person name="Uchiyama I."/>
            <person name="Ito T."/>
            <person name="Fujiyama A."/>
            <person name="Inagaki F."/>
            <person name="Takami H."/>
        </authorList>
    </citation>
    <scope>NUCLEOTIDE SEQUENCE</scope>
    <source>
        <strain evidence="1">Expedition CK06-06</strain>
    </source>
</reference>
<name>X1I1J3_9ZZZZ</name>
<accession>X1I1J3</accession>
<dbReference type="Gene3D" id="3.30.70.930">
    <property type="match status" value="1"/>
</dbReference>
<comment type="caution">
    <text evidence="1">The sequence shown here is derived from an EMBL/GenBank/DDBJ whole genome shotgun (WGS) entry which is preliminary data.</text>
</comment>
<gene>
    <name evidence="1" type="ORF">S03H2_46127</name>
</gene>
<dbReference type="EMBL" id="BARU01028940">
    <property type="protein sequence ID" value="GAH75567.1"/>
    <property type="molecule type" value="Genomic_DNA"/>
</dbReference>
<dbReference type="InterPro" id="IPR029756">
    <property type="entry name" value="MTH1187/YkoF-like"/>
</dbReference>
<proteinExistence type="predicted"/>
<organism evidence="1">
    <name type="scientific">marine sediment metagenome</name>
    <dbReference type="NCBI Taxonomy" id="412755"/>
    <lineage>
        <taxon>unclassified sequences</taxon>
        <taxon>metagenomes</taxon>
        <taxon>ecological metagenomes</taxon>
    </lineage>
</organism>